<dbReference type="SUPFAM" id="SSF55874">
    <property type="entry name" value="ATPase domain of HSP90 chaperone/DNA topoisomerase II/histidine kinase"/>
    <property type="match status" value="1"/>
</dbReference>
<evidence type="ECO:0000259" key="12">
    <source>
        <dbReference type="PROSITE" id="PS50110"/>
    </source>
</evidence>
<dbReference type="InterPro" id="IPR003661">
    <property type="entry name" value="HisK_dim/P_dom"/>
</dbReference>
<dbReference type="RefSeq" id="WP_149810112.1">
    <property type="nucleotide sequence ID" value="NZ_VUKA01000001.1"/>
</dbReference>
<dbReference type="Pfam" id="PF00512">
    <property type="entry name" value="HisKA"/>
    <property type="match status" value="1"/>
</dbReference>
<evidence type="ECO:0000256" key="5">
    <source>
        <dbReference type="ARBA" id="ARBA00022741"/>
    </source>
</evidence>
<dbReference type="Gene3D" id="3.40.50.2300">
    <property type="match status" value="1"/>
</dbReference>
<dbReference type="Pfam" id="PF00072">
    <property type="entry name" value="Response_reg"/>
    <property type="match status" value="1"/>
</dbReference>
<accession>A0A5B2TJB5</accession>
<evidence type="ECO:0000256" key="1">
    <source>
        <dbReference type="ARBA" id="ARBA00000085"/>
    </source>
</evidence>
<dbReference type="SUPFAM" id="SSF55785">
    <property type="entry name" value="PYP-like sensor domain (PAS domain)"/>
    <property type="match status" value="1"/>
</dbReference>
<dbReference type="InterPro" id="IPR036890">
    <property type="entry name" value="HATPase_C_sf"/>
</dbReference>
<name>A0A5B2TJB5_9PROT</name>
<gene>
    <name evidence="14" type="ORF">F0Q34_00085</name>
</gene>
<evidence type="ECO:0000259" key="11">
    <source>
        <dbReference type="PROSITE" id="PS50109"/>
    </source>
</evidence>
<dbReference type="InterPro" id="IPR004358">
    <property type="entry name" value="Sig_transdc_His_kin-like_C"/>
</dbReference>
<comment type="catalytic activity">
    <reaction evidence="1">
        <text>ATP + protein L-histidine = ADP + protein N-phospho-L-histidine.</text>
        <dbReference type="EC" id="2.7.13.3"/>
    </reaction>
</comment>
<dbReference type="InterPro" id="IPR011006">
    <property type="entry name" value="CheY-like_superfamily"/>
</dbReference>
<dbReference type="PROSITE" id="PS50110">
    <property type="entry name" value="RESPONSE_REGULATORY"/>
    <property type="match status" value="1"/>
</dbReference>
<dbReference type="InterPro" id="IPR036097">
    <property type="entry name" value="HisK_dim/P_sf"/>
</dbReference>
<dbReference type="GO" id="GO:0005524">
    <property type="term" value="F:ATP binding"/>
    <property type="evidence" value="ECO:0007669"/>
    <property type="project" value="UniProtKB-KW"/>
</dbReference>
<keyword evidence="5" id="KW-0547">Nucleotide-binding</keyword>
<feature type="domain" description="Histidine kinase" evidence="11">
    <location>
        <begin position="207"/>
        <end position="431"/>
    </location>
</feature>
<dbReference type="InterPro" id="IPR035965">
    <property type="entry name" value="PAS-like_dom_sf"/>
</dbReference>
<dbReference type="InterPro" id="IPR013767">
    <property type="entry name" value="PAS_fold"/>
</dbReference>
<dbReference type="CDD" id="cd00130">
    <property type="entry name" value="PAS"/>
    <property type="match status" value="1"/>
</dbReference>
<evidence type="ECO:0000256" key="6">
    <source>
        <dbReference type="ARBA" id="ARBA00022777"/>
    </source>
</evidence>
<evidence type="ECO:0000256" key="8">
    <source>
        <dbReference type="ARBA" id="ARBA00023012"/>
    </source>
</evidence>
<keyword evidence="15" id="KW-1185">Reference proteome</keyword>
<dbReference type="Proteomes" id="UP000322110">
    <property type="component" value="Unassembled WGS sequence"/>
</dbReference>
<dbReference type="SMART" id="SM00448">
    <property type="entry name" value="REC"/>
    <property type="match status" value="1"/>
</dbReference>
<keyword evidence="3 9" id="KW-0597">Phosphoprotein</keyword>
<evidence type="ECO:0000256" key="3">
    <source>
        <dbReference type="ARBA" id="ARBA00022553"/>
    </source>
</evidence>
<dbReference type="CDD" id="cd00082">
    <property type="entry name" value="HisKA"/>
    <property type="match status" value="1"/>
</dbReference>
<evidence type="ECO:0000256" key="10">
    <source>
        <dbReference type="SAM" id="Coils"/>
    </source>
</evidence>
<dbReference type="EMBL" id="VUKA01000001">
    <property type="protein sequence ID" value="KAA2214173.1"/>
    <property type="molecule type" value="Genomic_DNA"/>
</dbReference>
<dbReference type="GO" id="GO:0006355">
    <property type="term" value="P:regulation of DNA-templated transcription"/>
    <property type="evidence" value="ECO:0007669"/>
    <property type="project" value="InterPro"/>
</dbReference>
<dbReference type="SMART" id="SM00388">
    <property type="entry name" value="HisKA"/>
    <property type="match status" value="1"/>
</dbReference>
<feature type="coiled-coil region" evidence="10">
    <location>
        <begin position="7"/>
        <end position="34"/>
    </location>
</feature>
<dbReference type="PRINTS" id="PR00344">
    <property type="entry name" value="BCTRLSENSOR"/>
</dbReference>
<dbReference type="SUPFAM" id="SSF47384">
    <property type="entry name" value="Homodimeric domain of signal transducing histidine kinase"/>
    <property type="match status" value="1"/>
</dbReference>
<dbReference type="Gene3D" id="1.10.287.130">
    <property type="match status" value="1"/>
</dbReference>
<keyword evidence="8" id="KW-0902">Two-component regulatory system</keyword>
<dbReference type="InterPro" id="IPR005467">
    <property type="entry name" value="His_kinase_dom"/>
</dbReference>
<keyword evidence="6" id="KW-0418">Kinase</keyword>
<feature type="domain" description="PAS" evidence="13">
    <location>
        <begin position="55"/>
        <end position="108"/>
    </location>
</feature>
<keyword evidence="10" id="KW-0175">Coiled coil</keyword>
<evidence type="ECO:0000256" key="7">
    <source>
        <dbReference type="ARBA" id="ARBA00022840"/>
    </source>
</evidence>
<keyword evidence="7" id="KW-0067">ATP-binding</keyword>
<proteinExistence type="predicted"/>
<dbReference type="Pfam" id="PF02518">
    <property type="entry name" value="HATPase_c"/>
    <property type="match status" value="1"/>
</dbReference>
<feature type="domain" description="Response regulatory" evidence="12">
    <location>
        <begin position="452"/>
        <end position="568"/>
    </location>
</feature>
<comment type="caution">
    <text evidence="14">The sequence shown here is derived from an EMBL/GenBank/DDBJ whole genome shotgun (WGS) entry which is preliminary data.</text>
</comment>
<dbReference type="SUPFAM" id="SSF52172">
    <property type="entry name" value="CheY-like"/>
    <property type="match status" value="1"/>
</dbReference>
<dbReference type="SMART" id="SM00091">
    <property type="entry name" value="PAS"/>
    <property type="match status" value="1"/>
</dbReference>
<keyword evidence="4" id="KW-0808">Transferase</keyword>
<dbReference type="GO" id="GO:0000155">
    <property type="term" value="F:phosphorelay sensor kinase activity"/>
    <property type="evidence" value="ECO:0007669"/>
    <property type="project" value="InterPro"/>
</dbReference>
<organism evidence="14 15">
    <name type="scientific">Teichococcus oryzae</name>
    <dbReference type="NCBI Taxonomy" id="1608942"/>
    <lineage>
        <taxon>Bacteria</taxon>
        <taxon>Pseudomonadati</taxon>
        <taxon>Pseudomonadota</taxon>
        <taxon>Alphaproteobacteria</taxon>
        <taxon>Acetobacterales</taxon>
        <taxon>Roseomonadaceae</taxon>
        <taxon>Roseomonas</taxon>
    </lineage>
</organism>
<dbReference type="AlphaFoldDB" id="A0A5B2TJB5"/>
<evidence type="ECO:0000256" key="2">
    <source>
        <dbReference type="ARBA" id="ARBA00012438"/>
    </source>
</evidence>
<dbReference type="PROSITE" id="PS50112">
    <property type="entry name" value="PAS"/>
    <property type="match status" value="1"/>
</dbReference>
<feature type="modified residue" description="4-aspartylphosphate" evidence="9">
    <location>
        <position position="502"/>
    </location>
</feature>
<dbReference type="SMART" id="SM00387">
    <property type="entry name" value="HATPase_c"/>
    <property type="match status" value="1"/>
</dbReference>
<dbReference type="PANTHER" id="PTHR43065">
    <property type="entry name" value="SENSOR HISTIDINE KINASE"/>
    <property type="match status" value="1"/>
</dbReference>
<evidence type="ECO:0000259" key="13">
    <source>
        <dbReference type="PROSITE" id="PS50112"/>
    </source>
</evidence>
<evidence type="ECO:0000256" key="4">
    <source>
        <dbReference type="ARBA" id="ARBA00022679"/>
    </source>
</evidence>
<dbReference type="PANTHER" id="PTHR43065:SF42">
    <property type="entry name" value="TWO-COMPONENT SENSOR PPRA"/>
    <property type="match status" value="1"/>
</dbReference>
<dbReference type="Gene3D" id="3.30.565.10">
    <property type="entry name" value="Histidine kinase-like ATPase, C-terminal domain"/>
    <property type="match status" value="1"/>
</dbReference>
<evidence type="ECO:0000313" key="15">
    <source>
        <dbReference type="Proteomes" id="UP000322110"/>
    </source>
</evidence>
<dbReference type="Pfam" id="PF00989">
    <property type="entry name" value="PAS"/>
    <property type="match status" value="1"/>
</dbReference>
<sequence>MPEPDLEAALRRQLRELEARLQESEDTLDAIRRGAIDALVVSGGQQHRVYTLESADRPYRVLIEQMREGAVTLSPDGTILYGNHRLSEMLELPQEQVIGRDLGLFLPEGERPVLAWLLREGGRGELTLRGARGGEMPVAASLGWLAVEGEGAVLCGVLSDLSAQRAHLREVSRANALLRAEIAQREAAEAALRQSQKMEAVGQLTGGIAHDFNNLLTGITGSLELMQEAVLRGRIVGLERYVASAMASAHRAAALTHRLLAFSRRQTLAPQPLSPNRLVEGMAELLSRTVGPAIALRTELADDAGTILCDPSQMENALLNLAINARDAMPDGGTLVIGTANVLATPEACREAGMAPGPCVALFVSDTGIGMSPETAARAFDPFFTTKPAGEGTGLGLSMIYGFARQSGGQAMIESALGQGTTVWLYLPRHEGMAEEAPKGAVATPAAGRGETVLLVDDEAVIRMLMGEALRKLGYATLEAADGPTALRLLQGGERLDLMVTDLGLPGGLNGRELAEAARRTQPGLKVLFITGFAEAAGLDARGLDAGTEMLPKPFSLEALATRIRAMLDRPPSPA</sequence>
<dbReference type="PROSITE" id="PS50109">
    <property type="entry name" value="HIS_KIN"/>
    <property type="match status" value="1"/>
</dbReference>
<evidence type="ECO:0000256" key="9">
    <source>
        <dbReference type="PROSITE-ProRule" id="PRU00169"/>
    </source>
</evidence>
<protein>
    <recommendedName>
        <fullName evidence="2">histidine kinase</fullName>
        <ecNumber evidence="2">2.7.13.3</ecNumber>
    </recommendedName>
</protein>
<dbReference type="InterPro" id="IPR000014">
    <property type="entry name" value="PAS"/>
</dbReference>
<evidence type="ECO:0000313" key="14">
    <source>
        <dbReference type="EMBL" id="KAA2214173.1"/>
    </source>
</evidence>
<dbReference type="Gene3D" id="3.30.450.20">
    <property type="entry name" value="PAS domain"/>
    <property type="match status" value="1"/>
</dbReference>
<reference evidence="14 15" key="1">
    <citation type="journal article" date="2015" name="Int. J. Syst. Evol. Microbiol.">
        <title>Roseomonas oryzae sp. nov., isolated from paddy rhizosphere soil.</title>
        <authorList>
            <person name="Ramaprasad E.V."/>
            <person name="Sasikala Ch."/>
            <person name="Ramana Ch.V."/>
        </authorList>
    </citation>
    <scope>NUCLEOTIDE SEQUENCE [LARGE SCALE GENOMIC DNA]</scope>
    <source>
        <strain evidence="14 15">KCTC 42542</strain>
    </source>
</reference>
<dbReference type="InterPro" id="IPR001789">
    <property type="entry name" value="Sig_transdc_resp-reg_receiver"/>
</dbReference>
<dbReference type="EC" id="2.7.13.3" evidence="2"/>
<dbReference type="InterPro" id="IPR003594">
    <property type="entry name" value="HATPase_dom"/>
</dbReference>